<protein>
    <submittedName>
        <fullName evidence="1">CBS domain-containing protein</fullName>
    </submittedName>
</protein>
<comment type="caution">
    <text evidence="1">The sequence shown here is derived from an EMBL/GenBank/DDBJ whole genome shotgun (WGS) entry which is preliminary data.</text>
</comment>
<name>A0ACC6TN75_9CREN</name>
<evidence type="ECO:0000313" key="2">
    <source>
        <dbReference type="Proteomes" id="UP000053480"/>
    </source>
</evidence>
<sequence>MGIIRESLILRPYDSLLYAIKVMIMESVPKAIVTDEKLIPLGYITQKDIIKFLFERTEKRHLSQAFVSEVMSKDFVCVNQNIDPLEAAEVMVDKRQPLLVVCNDDGKLVGMIIKSDLSSYYSSQIKGLQKVSEFMSSPAVTVGPDDDLSKAVKLMLEKNISRLIVVEEKIEGTITTTDILYIAPVLKYKENRIDIADVMSPNLIVIDEEEDLANAAKLMASRKIKGIPVVKKDGSLSGVVTTTDIVRAMLDEKVRKYLYEVKMYTSTF</sequence>
<dbReference type="EMBL" id="JZWS03000003">
    <property type="protein sequence ID" value="MEW9491332.1"/>
    <property type="molecule type" value="Genomic_DNA"/>
</dbReference>
<gene>
    <name evidence="1" type="ORF">TQ35_0003895</name>
</gene>
<proteinExistence type="predicted"/>
<evidence type="ECO:0000313" key="1">
    <source>
        <dbReference type="EMBL" id="MEW9491332.1"/>
    </source>
</evidence>
<reference evidence="1" key="1">
    <citation type="submission" date="2024-07" db="EMBL/GenBank/DDBJ databases">
        <title>Metagenome and Metagenome-Assembled Genomes of Archaea from a hot spring from the geothermal field of Los Azufres, Mexico.</title>
        <authorList>
            <person name="Marin-Paredes R."/>
            <person name="Martinez-Romero E."/>
            <person name="Servin-Garciduenas L.E."/>
        </authorList>
    </citation>
    <scope>NUCLEOTIDE SEQUENCE</scope>
    <source>
        <strain evidence="1">AZ1-454</strain>
    </source>
</reference>
<dbReference type="Proteomes" id="UP000053480">
    <property type="component" value="Unassembled WGS sequence"/>
</dbReference>
<organism evidence="1 2">
    <name type="scientific">Candidatus Aramenus sulfurataquae</name>
    <dbReference type="NCBI Taxonomy" id="1326980"/>
    <lineage>
        <taxon>Archaea</taxon>
        <taxon>Thermoproteota</taxon>
        <taxon>Thermoprotei</taxon>
        <taxon>Sulfolobales</taxon>
        <taxon>Sulfolobaceae</taxon>
        <taxon>Candidatus Aramenus</taxon>
    </lineage>
</organism>
<accession>A0ACC6TN75</accession>